<evidence type="ECO:0000259" key="8">
    <source>
        <dbReference type="PROSITE" id="PS50885"/>
    </source>
</evidence>
<dbReference type="InterPro" id="IPR052016">
    <property type="entry name" value="Bact_Sigma-Reg"/>
</dbReference>
<dbReference type="InterPro" id="IPR001932">
    <property type="entry name" value="PPM-type_phosphatase-like_dom"/>
</dbReference>
<evidence type="ECO:0000256" key="7">
    <source>
        <dbReference type="SAM" id="Phobius"/>
    </source>
</evidence>
<feature type="domain" description="HAMP" evidence="8">
    <location>
        <begin position="322"/>
        <end position="375"/>
    </location>
</feature>
<evidence type="ECO:0000256" key="5">
    <source>
        <dbReference type="ARBA" id="ARBA00022989"/>
    </source>
</evidence>
<evidence type="ECO:0000259" key="9">
    <source>
        <dbReference type="PROSITE" id="PS51746"/>
    </source>
</evidence>
<evidence type="ECO:0000256" key="2">
    <source>
        <dbReference type="ARBA" id="ARBA00022475"/>
    </source>
</evidence>
<keyword evidence="5 7" id="KW-1133">Transmembrane helix</keyword>
<dbReference type="STRING" id="1121130.GCA_000519105_01214"/>
<dbReference type="Pfam" id="PF00672">
    <property type="entry name" value="HAMP"/>
    <property type="match status" value="1"/>
</dbReference>
<feature type="domain" description="PPM-type phosphatase" evidence="9">
    <location>
        <begin position="407"/>
        <end position="627"/>
    </location>
</feature>
<dbReference type="SMART" id="SM00304">
    <property type="entry name" value="HAMP"/>
    <property type="match status" value="1"/>
</dbReference>
<keyword evidence="3 7" id="KW-0812">Transmembrane</keyword>
<dbReference type="GO" id="GO:0005886">
    <property type="term" value="C:plasma membrane"/>
    <property type="evidence" value="ECO:0007669"/>
    <property type="project" value="UniProtKB-SubCell"/>
</dbReference>
<dbReference type="PANTHER" id="PTHR43156">
    <property type="entry name" value="STAGE II SPORULATION PROTEIN E-RELATED"/>
    <property type="match status" value="1"/>
</dbReference>
<evidence type="ECO:0000256" key="1">
    <source>
        <dbReference type="ARBA" id="ARBA00004651"/>
    </source>
</evidence>
<feature type="transmembrane region" description="Helical" evidence="7">
    <location>
        <begin position="12"/>
        <end position="35"/>
    </location>
</feature>
<dbReference type="CDD" id="cd12912">
    <property type="entry name" value="PDC2_MCP_like"/>
    <property type="match status" value="1"/>
</dbReference>
<evidence type="ECO:0000256" key="3">
    <source>
        <dbReference type="ARBA" id="ARBA00022692"/>
    </source>
</evidence>
<dbReference type="GO" id="GO:0007165">
    <property type="term" value="P:signal transduction"/>
    <property type="evidence" value="ECO:0007669"/>
    <property type="project" value="InterPro"/>
</dbReference>
<dbReference type="PANTHER" id="PTHR43156:SF2">
    <property type="entry name" value="STAGE II SPORULATION PROTEIN E"/>
    <property type="match status" value="1"/>
</dbReference>
<dbReference type="Gene3D" id="6.10.340.10">
    <property type="match status" value="1"/>
</dbReference>
<dbReference type="Pfam" id="PF02743">
    <property type="entry name" value="dCache_1"/>
    <property type="match status" value="1"/>
</dbReference>
<dbReference type="Pfam" id="PF07228">
    <property type="entry name" value="SpoIIE"/>
    <property type="match status" value="1"/>
</dbReference>
<evidence type="ECO:0000256" key="4">
    <source>
        <dbReference type="ARBA" id="ARBA00022801"/>
    </source>
</evidence>
<keyword evidence="2" id="KW-1003">Cell membrane</keyword>
<dbReference type="AlphaFoldDB" id="A0A412X2N8"/>
<dbReference type="PROSITE" id="PS50885">
    <property type="entry name" value="HAMP"/>
    <property type="match status" value="1"/>
</dbReference>
<organism evidence="10 11">
    <name type="scientific">Butyricimonas virosa</name>
    <dbReference type="NCBI Taxonomy" id="544645"/>
    <lineage>
        <taxon>Bacteria</taxon>
        <taxon>Pseudomonadati</taxon>
        <taxon>Bacteroidota</taxon>
        <taxon>Bacteroidia</taxon>
        <taxon>Bacteroidales</taxon>
        <taxon>Odoribacteraceae</taxon>
        <taxon>Butyricimonas</taxon>
    </lineage>
</organism>
<reference evidence="10 11" key="1">
    <citation type="submission" date="2018-08" db="EMBL/GenBank/DDBJ databases">
        <title>A genome reference for cultivated species of the human gut microbiota.</title>
        <authorList>
            <person name="Zou Y."/>
            <person name="Xue W."/>
            <person name="Luo G."/>
        </authorList>
    </citation>
    <scope>NUCLEOTIDE SEQUENCE [LARGE SCALE GENOMIC DNA]</scope>
    <source>
        <strain evidence="10 11">AF14-49</strain>
    </source>
</reference>
<feature type="transmembrane region" description="Helical" evidence="7">
    <location>
        <begin position="301"/>
        <end position="321"/>
    </location>
</feature>
<gene>
    <name evidence="10" type="ORF">DWW18_06415</name>
</gene>
<name>A0A412X2N8_9BACT</name>
<keyword evidence="4" id="KW-0378">Hydrolase</keyword>
<proteinExistence type="predicted"/>
<dbReference type="InterPro" id="IPR036457">
    <property type="entry name" value="PPM-type-like_dom_sf"/>
</dbReference>
<dbReference type="SMART" id="SM00331">
    <property type="entry name" value="PP2C_SIG"/>
    <property type="match status" value="1"/>
</dbReference>
<evidence type="ECO:0000313" key="11">
    <source>
        <dbReference type="Proteomes" id="UP000283589"/>
    </source>
</evidence>
<dbReference type="Gene3D" id="3.30.450.20">
    <property type="entry name" value="PAS domain"/>
    <property type="match status" value="1"/>
</dbReference>
<dbReference type="InterPro" id="IPR003660">
    <property type="entry name" value="HAMP_dom"/>
</dbReference>
<dbReference type="CDD" id="cd06225">
    <property type="entry name" value="HAMP"/>
    <property type="match status" value="1"/>
</dbReference>
<evidence type="ECO:0000313" key="10">
    <source>
        <dbReference type="EMBL" id="RGV34737.1"/>
    </source>
</evidence>
<keyword evidence="6 7" id="KW-0472">Membrane</keyword>
<comment type="subcellular location">
    <subcellularLocation>
        <location evidence="1">Cell membrane</location>
        <topology evidence="1">Multi-pass membrane protein</topology>
    </subcellularLocation>
</comment>
<evidence type="ECO:0000256" key="6">
    <source>
        <dbReference type="ARBA" id="ARBA00023136"/>
    </source>
</evidence>
<dbReference type="GO" id="GO:0016791">
    <property type="term" value="F:phosphatase activity"/>
    <property type="evidence" value="ECO:0007669"/>
    <property type="project" value="TreeGrafter"/>
</dbReference>
<dbReference type="PROSITE" id="PS51746">
    <property type="entry name" value="PPM_2"/>
    <property type="match status" value="1"/>
</dbReference>
<dbReference type="Proteomes" id="UP000283589">
    <property type="component" value="Unassembled WGS sequence"/>
</dbReference>
<dbReference type="Gene3D" id="3.60.40.10">
    <property type="entry name" value="PPM-type phosphatase domain"/>
    <property type="match status" value="1"/>
</dbReference>
<comment type="caution">
    <text evidence="10">The sequence shown here is derived from an EMBL/GenBank/DDBJ whole genome shotgun (WGS) entry which is preliminary data.</text>
</comment>
<accession>A0A412X2N8</accession>
<dbReference type="EMBL" id="QRZA01000006">
    <property type="protein sequence ID" value="RGV34737.1"/>
    <property type="molecule type" value="Genomic_DNA"/>
</dbReference>
<protein>
    <submittedName>
        <fullName evidence="10">HAMP domain-containing protein</fullName>
    </submittedName>
</protein>
<dbReference type="SUPFAM" id="SSF158472">
    <property type="entry name" value="HAMP domain-like"/>
    <property type="match status" value="1"/>
</dbReference>
<dbReference type="InterPro" id="IPR033479">
    <property type="entry name" value="dCache_1"/>
</dbReference>
<sequence>MKSSRKNSFSTRLTIYILSVCTVIFLVIFIILYVLPRISQYKNVTMYSELIAEQAENQIKEQGRVIERINSMLKLEPIKDLLIAGDRNTFKSVLKNSPEICGCALEYEPGYKDHDVFVYRHKDSVHFKKLSHGSIHFSTERLDKDAHAQRKSYWSNYYYSFSYIKQRVFSRFEPMYDSKNQFVGYLRLDIFLEEFTDFVNHLSLYKTGYAYLMNRNGILIAHPNQEIRMFSDIRKYAETKNIDYEKILKRATKEESGSGEISIDHVRFFVYFKHMPHTKWVLVVICPHHEVFDSIARINDLILICCISCLILLFWVVIRVIKRLFYPLKQFSTVTRMIADGNFNEPIPMIGNKDEIQELRESFVYMQKRIVESIENLRISTIEKEKIEGEMRVAQRIQERFLPSIPRISKFHFSLYARLEQSKAVGGDMYSYFVKRNCLYFIVGDVRGKGIPAALYMASVSTLFNYIAPRKRTSSDICNTINNYMSDNVEDDMFITMFVGILDLKNGMLSYANAGHPFPILCTREGKEVKFLEDSLGIPIGVMRTMYKESRYQMERGDMIFLYTDGLTEAQNSERHFYGKERVKKVIESNPCDTPQQLVHIVLDDLKEYTGNSHEEADDLTLFAVQYL</sequence>
<dbReference type="SUPFAM" id="SSF81606">
    <property type="entry name" value="PP2C-like"/>
    <property type="match status" value="1"/>
</dbReference>